<protein>
    <recommendedName>
        <fullName evidence="4">Reverse transcriptase domain-containing protein</fullName>
    </recommendedName>
</protein>
<evidence type="ECO:0000313" key="3">
    <source>
        <dbReference type="Proteomes" id="UP001341840"/>
    </source>
</evidence>
<evidence type="ECO:0008006" key="4">
    <source>
        <dbReference type="Google" id="ProtNLM"/>
    </source>
</evidence>
<name>A0ABU6UZI6_9FABA</name>
<feature type="region of interest" description="Disordered" evidence="1">
    <location>
        <begin position="98"/>
        <end position="128"/>
    </location>
</feature>
<proteinExistence type="predicted"/>
<organism evidence="2 3">
    <name type="scientific">Stylosanthes scabra</name>
    <dbReference type="NCBI Taxonomy" id="79078"/>
    <lineage>
        <taxon>Eukaryota</taxon>
        <taxon>Viridiplantae</taxon>
        <taxon>Streptophyta</taxon>
        <taxon>Embryophyta</taxon>
        <taxon>Tracheophyta</taxon>
        <taxon>Spermatophyta</taxon>
        <taxon>Magnoliopsida</taxon>
        <taxon>eudicotyledons</taxon>
        <taxon>Gunneridae</taxon>
        <taxon>Pentapetalae</taxon>
        <taxon>rosids</taxon>
        <taxon>fabids</taxon>
        <taxon>Fabales</taxon>
        <taxon>Fabaceae</taxon>
        <taxon>Papilionoideae</taxon>
        <taxon>50 kb inversion clade</taxon>
        <taxon>dalbergioids sensu lato</taxon>
        <taxon>Dalbergieae</taxon>
        <taxon>Pterocarpus clade</taxon>
        <taxon>Stylosanthes</taxon>
    </lineage>
</organism>
<feature type="non-terminal residue" evidence="2">
    <location>
        <position position="191"/>
    </location>
</feature>
<accession>A0ABU6UZI6</accession>
<feature type="compositionally biased region" description="Polar residues" evidence="1">
    <location>
        <begin position="21"/>
        <end position="37"/>
    </location>
</feature>
<sequence length="191" mass="21908">MQVISKEFIYREEVDRVVAATKNTQAHTAPRGSGQTSHPRDNPRDNGPRGIPKPPRQKSLYYDYHQGYGHKTRDCYDLKDAIEQAIRDGKLNDFVQIIREPRTSDRERSPKSESRNPRSRREDDEPIMEIAVITGSSAPEKSKSALKKDLKVLTTMQTPPSIISDDHIRKRRLYPRPGRLRCTDGDLGQTR</sequence>
<feature type="compositionally biased region" description="Basic and acidic residues" evidence="1">
    <location>
        <begin position="99"/>
        <end position="123"/>
    </location>
</feature>
<gene>
    <name evidence="2" type="ORF">PIB30_112375</name>
</gene>
<feature type="region of interest" description="Disordered" evidence="1">
    <location>
        <begin position="20"/>
        <end position="58"/>
    </location>
</feature>
<feature type="compositionally biased region" description="Basic and acidic residues" evidence="1">
    <location>
        <begin position="38"/>
        <end position="47"/>
    </location>
</feature>
<dbReference type="EMBL" id="JASCZI010128793">
    <property type="protein sequence ID" value="MED6166740.1"/>
    <property type="molecule type" value="Genomic_DNA"/>
</dbReference>
<keyword evidence="3" id="KW-1185">Reference proteome</keyword>
<evidence type="ECO:0000256" key="1">
    <source>
        <dbReference type="SAM" id="MobiDB-lite"/>
    </source>
</evidence>
<evidence type="ECO:0000313" key="2">
    <source>
        <dbReference type="EMBL" id="MED6166740.1"/>
    </source>
</evidence>
<dbReference type="Proteomes" id="UP001341840">
    <property type="component" value="Unassembled WGS sequence"/>
</dbReference>
<comment type="caution">
    <text evidence="2">The sequence shown here is derived from an EMBL/GenBank/DDBJ whole genome shotgun (WGS) entry which is preliminary data.</text>
</comment>
<reference evidence="2 3" key="1">
    <citation type="journal article" date="2023" name="Plants (Basel)">
        <title>Bridging the Gap: Combining Genomics and Transcriptomics Approaches to Understand Stylosanthes scabra, an Orphan Legume from the Brazilian Caatinga.</title>
        <authorList>
            <person name="Ferreira-Neto J.R.C."/>
            <person name="da Silva M.D."/>
            <person name="Binneck E."/>
            <person name="de Melo N.F."/>
            <person name="da Silva R.H."/>
            <person name="de Melo A.L.T.M."/>
            <person name="Pandolfi V."/>
            <person name="Bustamante F.O."/>
            <person name="Brasileiro-Vidal A.C."/>
            <person name="Benko-Iseppon A.M."/>
        </authorList>
    </citation>
    <scope>NUCLEOTIDE SEQUENCE [LARGE SCALE GENOMIC DNA]</scope>
    <source>
        <tissue evidence="2">Leaves</tissue>
    </source>
</reference>